<evidence type="ECO:0000313" key="11">
    <source>
        <dbReference type="Proteomes" id="UP000178558"/>
    </source>
</evidence>
<feature type="domain" description="Endonuclease/exonuclease/phosphatase" evidence="9">
    <location>
        <begin position="6"/>
        <end position="231"/>
    </location>
</feature>
<keyword evidence="4" id="KW-0479">Metal-binding</keyword>
<proteinExistence type="predicted"/>
<keyword evidence="5" id="KW-0227">DNA damage</keyword>
<evidence type="ECO:0000256" key="6">
    <source>
        <dbReference type="ARBA" id="ARBA00022801"/>
    </source>
</evidence>
<dbReference type="GO" id="GO:0006281">
    <property type="term" value="P:DNA repair"/>
    <property type="evidence" value="ECO:0007669"/>
    <property type="project" value="UniProtKB-KW"/>
</dbReference>
<evidence type="ECO:0000313" key="10">
    <source>
        <dbReference type="EMBL" id="OGK50301.1"/>
    </source>
</evidence>
<evidence type="ECO:0000259" key="9">
    <source>
        <dbReference type="Pfam" id="PF03372"/>
    </source>
</evidence>
<dbReference type="EMBL" id="MGAQ01000019">
    <property type="protein sequence ID" value="OGK50301.1"/>
    <property type="molecule type" value="Genomic_DNA"/>
</dbReference>
<comment type="cofactor">
    <cofactor evidence="2">
        <name>Mg(2+)</name>
        <dbReference type="ChEBI" id="CHEBI:18420"/>
    </cofactor>
</comment>
<evidence type="ECO:0000256" key="8">
    <source>
        <dbReference type="ARBA" id="ARBA00023204"/>
    </source>
</evidence>
<comment type="caution">
    <text evidence="10">The sequence shown here is derived from an EMBL/GenBank/DDBJ whole genome shotgun (WGS) entry which is preliminary data.</text>
</comment>
<evidence type="ECO:0000256" key="7">
    <source>
        <dbReference type="ARBA" id="ARBA00022842"/>
    </source>
</evidence>
<evidence type="ECO:0000256" key="1">
    <source>
        <dbReference type="ARBA" id="ARBA00001936"/>
    </source>
</evidence>
<dbReference type="Proteomes" id="UP000178558">
    <property type="component" value="Unassembled WGS sequence"/>
</dbReference>
<reference evidence="10 11" key="1">
    <citation type="journal article" date="2016" name="Nat. Commun.">
        <title>Thousands of microbial genomes shed light on interconnected biogeochemical processes in an aquifer system.</title>
        <authorList>
            <person name="Anantharaman K."/>
            <person name="Brown C.T."/>
            <person name="Hug L.A."/>
            <person name="Sharon I."/>
            <person name="Castelle C.J."/>
            <person name="Probst A.J."/>
            <person name="Thomas B.C."/>
            <person name="Singh A."/>
            <person name="Wilkins M.J."/>
            <person name="Karaoz U."/>
            <person name="Brodie E.L."/>
            <person name="Williams K.H."/>
            <person name="Hubbard S.S."/>
            <person name="Banfield J.F."/>
        </authorList>
    </citation>
    <scope>NUCLEOTIDE SEQUENCE [LARGE SCALE GENOMIC DNA]</scope>
</reference>
<dbReference type="InterPro" id="IPR005135">
    <property type="entry name" value="Endo/exonuclease/phosphatase"/>
</dbReference>
<keyword evidence="7" id="KW-0460">Magnesium</keyword>
<organism evidence="10 11">
    <name type="scientific">Candidatus Roizmanbacteria bacterium RIFCSPLOWO2_01_FULL_40_42</name>
    <dbReference type="NCBI Taxonomy" id="1802066"/>
    <lineage>
        <taxon>Bacteria</taxon>
        <taxon>Candidatus Roizmaniibacteriota</taxon>
    </lineage>
</organism>
<evidence type="ECO:0000256" key="2">
    <source>
        <dbReference type="ARBA" id="ARBA00001946"/>
    </source>
</evidence>
<dbReference type="InterPro" id="IPR051547">
    <property type="entry name" value="TDP2-like"/>
</dbReference>
<keyword evidence="3" id="KW-0540">Nuclease</keyword>
<name>A0A1F7J3X4_9BACT</name>
<dbReference type="InterPro" id="IPR036691">
    <property type="entry name" value="Endo/exonu/phosph_ase_sf"/>
</dbReference>
<protein>
    <recommendedName>
        <fullName evidence="9">Endonuclease/exonuclease/phosphatase domain-containing protein</fullName>
    </recommendedName>
</protein>
<dbReference type="GO" id="GO:0004518">
    <property type="term" value="F:nuclease activity"/>
    <property type="evidence" value="ECO:0007669"/>
    <property type="project" value="UniProtKB-KW"/>
</dbReference>
<evidence type="ECO:0000256" key="5">
    <source>
        <dbReference type="ARBA" id="ARBA00022763"/>
    </source>
</evidence>
<dbReference type="GO" id="GO:0046872">
    <property type="term" value="F:metal ion binding"/>
    <property type="evidence" value="ECO:0007669"/>
    <property type="project" value="UniProtKB-KW"/>
</dbReference>
<dbReference type="Gene3D" id="3.60.10.10">
    <property type="entry name" value="Endonuclease/exonuclease/phosphatase"/>
    <property type="match status" value="1"/>
</dbReference>
<dbReference type="PANTHER" id="PTHR15822">
    <property type="entry name" value="TRAF AND TNF RECEPTOR-ASSOCIATED PROTEIN"/>
    <property type="match status" value="1"/>
</dbReference>
<gene>
    <name evidence="10" type="ORF">A3B50_02935</name>
</gene>
<dbReference type="AlphaFoldDB" id="A0A1F7J3X4"/>
<evidence type="ECO:0000256" key="3">
    <source>
        <dbReference type="ARBA" id="ARBA00022722"/>
    </source>
</evidence>
<comment type="cofactor">
    <cofactor evidence="1">
        <name>Mn(2+)</name>
        <dbReference type="ChEBI" id="CHEBI:29035"/>
    </cofactor>
</comment>
<dbReference type="SUPFAM" id="SSF56219">
    <property type="entry name" value="DNase I-like"/>
    <property type="match status" value="1"/>
</dbReference>
<keyword evidence="8" id="KW-0234">DNA repair</keyword>
<dbReference type="Pfam" id="PF03372">
    <property type="entry name" value="Exo_endo_phos"/>
    <property type="match status" value="1"/>
</dbReference>
<keyword evidence="6" id="KW-0378">Hydrolase</keyword>
<dbReference type="PANTHER" id="PTHR15822:SF4">
    <property type="entry name" value="TYROSYL-DNA PHOSPHODIESTERASE 2"/>
    <property type="match status" value="1"/>
</dbReference>
<evidence type="ECO:0000256" key="4">
    <source>
        <dbReference type="ARBA" id="ARBA00022723"/>
    </source>
</evidence>
<sequence length="242" mass="28047">MKFSVLTYNLLVNHALDELQHVLANSKPDILCFQEINTDEQNLKKIEKLGYRLADFSNSFLRFGRAYGVATFYNPQVFNLSRSQSLNLPSSVYQIITFIIKGKKNPRTVLRNEFTSKDKGAKITTYNIHLTPLYATNILRIKQIKNTFADLHIAQKNHLVIAGDFNFPYGRKKFEELIGVYGLKEATNNIMYTLEKRILGLFRIKLKLDYVLYKNLEVVSNDMIQFKHSDHYPILTVFKTPA</sequence>
<accession>A0A1F7J3X4</accession>
<dbReference type="GO" id="GO:0016787">
    <property type="term" value="F:hydrolase activity"/>
    <property type="evidence" value="ECO:0007669"/>
    <property type="project" value="UniProtKB-KW"/>
</dbReference>